<comment type="pathway">
    <text evidence="2 13">tRNA modification; tRNA-queuosine biosynthesis.</text>
</comment>
<dbReference type="GO" id="GO:0005737">
    <property type="term" value="C:cytoplasm"/>
    <property type="evidence" value="ECO:0007669"/>
    <property type="project" value="UniProtKB-SubCell"/>
</dbReference>
<dbReference type="UniPathway" id="UPA00392"/>
<dbReference type="SUPFAM" id="SSF111337">
    <property type="entry name" value="QueA-like"/>
    <property type="match status" value="1"/>
</dbReference>
<dbReference type="PANTHER" id="PTHR30307">
    <property type="entry name" value="S-ADENOSYLMETHIONINE:TRNA RIBOSYLTRANSFERASE-ISOMERASE"/>
    <property type="match status" value="1"/>
</dbReference>
<evidence type="ECO:0000256" key="6">
    <source>
        <dbReference type="ARBA" id="ARBA00022691"/>
    </source>
</evidence>
<dbReference type="HAMAP" id="MF_00113">
    <property type="entry name" value="QueA"/>
    <property type="match status" value="1"/>
</dbReference>
<gene>
    <name evidence="13 14" type="primary">queA</name>
    <name evidence="14" type="ORF">EPICR_60025</name>
</gene>
<proteinExistence type="inferred from homology"/>
<evidence type="ECO:0000256" key="10">
    <source>
        <dbReference type="ARBA" id="ARBA00066503"/>
    </source>
</evidence>
<sequence length="354" mass="39327">MHSLKDYHYDLPEDLIALKPAAQRDRSRLLAVSRAQKTFSHREFYEIPDFLSPGDVLVINDTRVIRARLMGKKETGGKVEALIVNYPEAVRTAFQSGDLTFQCMVKASKKPGVGTWIFFENGLKARVEKHGENGVCDLVFPGAADLETIERAGRVPLPPYIESRREKDDGVDHPSAYQTIYASKKGAVAAPTAGLHFSTDIFKRLNSRGVKIAPVTLHVGHGTFLPVRARDIRKHRMHPEWSHIPDASADVINHARENGGRIVSVGTTCVRTLEHAAGADGKIRPGSAKCDLFIYPGHRFKAVDALVTNFHLPESTLLMLVSAFAGRDLILSAYQAAIDERYRFYSYGDAMYIE</sequence>
<evidence type="ECO:0000256" key="1">
    <source>
        <dbReference type="ARBA" id="ARBA00004496"/>
    </source>
</evidence>
<keyword evidence="7 13" id="KW-0671">Queuosine biosynthesis</keyword>
<evidence type="ECO:0000256" key="7">
    <source>
        <dbReference type="ARBA" id="ARBA00022785"/>
    </source>
</evidence>
<accession>A0A484HN92</accession>
<protein>
    <recommendedName>
        <fullName evidence="11 13">S-adenosylmethionine:tRNA ribosyltransferase-isomerase</fullName>
        <ecNumber evidence="10 13">2.4.99.17</ecNumber>
    </recommendedName>
    <alternativeName>
        <fullName evidence="12 13">Queuosine biosynthesis protein QueA</fullName>
    </alternativeName>
</protein>
<dbReference type="InterPro" id="IPR003699">
    <property type="entry name" value="QueA"/>
</dbReference>
<dbReference type="GO" id="GO:0051075">
    <property type="term" value="F:S-adenosylmethionine:tRNA ribosyltransferase-isomerase activity"/>
    <property type="evidence" value="ECO:0007669"/>
    <property type="project" value="UniProtKB-EC"/>
</dbReference>
<evidence type="ECO:0000256" key="11">
    <source>
        <dbReference type="ARBA" id="ARBA00069325"/>
    </source>
</evidence>
<evidence type="ECO:0000256" key="8">
    <source>
        <dbReference type="ARBA" id="ARBA00052751"/>
    </source>
</evidence>
<comment type="function">
    <text evidence="13">Transfers and isomerizes the ribose moiety from AdoMet to the 7-aminomethyl group of 7-deazaguanine (preQ1-tRNA) to give epoxyqueuosine (oQ-tRNA).</text>
</comment>
<evidence type="ECO:0000256" key="4">
    <source>
        <dbReference type="ARBA" id="ARBA00022490"/>
    </source>
</evidence>
<evidence type="ECO:0000256" key="9">
    <source>
        <dbReference type="ARBA" id="ARBA00061210"/>
    </source>
</evidence>
<evidence type="ECO:0000313" key="14">
    <source>
        <dbReference type="EMBL" id="VEN75038.1"/>
    </source>
</evidence>
<evidence type="ECO:0000256" key="13">
    <source>
        <dbReference type="HAMAP-Rule" id="MF_00113"/>
    </source>
</evidence>
<comment type="catalytic activity">
    <reaction evidence="8 13">
        <text>7-aminomethyl-7-carbaguanosine(34) in tRNA + S-adenosyl-L-methionine = epoxyqueuosine(34) in tRNA + adenine + L-methionine + 2 H(+)</text>
        <dbReference type="Rhea" id="RHEA:32155"/>
        <dbReference type="Rhea" id="RHEA-COMP:10342"/>
        <dbReference type="Rhea" id="RHEA-COMP:18582"/>
        <dbReference type="ChEBI" id="CHEBI:15378"/>
        <dbReference type="ChEBI" id="CHEBI:16708"/>
        <dbReference type="ChEBI" id="CHEBI:57844"/>
        <dbReference type="ChEBI" id="CHEBI:59789"/>
        <dbReference type="ChEBI" id="CHEBI:82833"/>
        <dbReference type="ChEBI" id="CHEBI:194443"/>
        <dbReference type="EC" id="2.4.99.17"/>
    </reaction>
</comment>
<organism evidence="14">
    <name type="scientific">uncultured Desulfobacteraceae bacterium</name>
    <dbReference type="NCBI Taxonomy" id="218296"/>
    <lineage>
        <taxon>Bacteria</taxon>
        <taxon>Pseudomonadati</taxon>
        <taxon>Thermodesulfobacteriota</taxon>
        <taxon>Desulfobacteria</taxon>
        <taxon>Desulfobacterales</taxon>
        <taxon>Desulfobacteraceae</taxon>
        <taxon>environmental samples</taxon>
    </lineage>
</organism>
<keyword evidence="14" id="KW-0413">Isomerase</keyword>
<evidence type="ECO:0000256" key="5">
    <source>
        <dbReference type="ARBA" id="ARBA00022679"/>
    </source>
</evidence>
<dbReference type="EMBL" id="CAACVI010000049">
    <property type="protein sequence ID" value="VEN75038.1"/>
    <property type="molecule type" value="Genomic_DNA"/>
</dbReference>
<evidence type="ECO:0000256" key="3">
    <source>
        <dbReference type="ARBA" id="ARBA00011245"/>
    </source>
</evidence>
<comment type="similarity">
    <text evidence="9 13">Belongs to the QueA family.</text>
</comment>
<evidence type="ECO:0000256" key="2">
    <source>
        <dbReference type="ARBA" id="ARBA00004691"/>
    </source>
</evidence>
<dbReference type="AlphaFoldDB" id="A0A484HN92"/>
<dbReference type="NCBIfam" id="TIGR00113">
    <property type="entry name" value="queA"/>
    <property type="match status" value="1"/>
</dbReference>
<dbReference type="FunFam" id="3.40.1780.10:FF:000001">
    <property type="entry name" value="S-adenosylmethionine:tRNA ribosyltransferase-isomerase"/>
    <property type="match status" value="1"/>
</dbReference>
<dbReference type="PANTHER" id="PTHR30307:SF0">
    <property type="entry name" value="S-ADENOSYLMETHIONINE:TRNA RIBOSYLTRANSFERASE-ISOMERASE"/>
    <property type="match status" value="1"/>
</dbReference>
<dbReference type="GO" id="GO:0008616">
    <property type="term" value="P:tRNA queuosine(34) biosynthetic process"/>
    <property type="evidence" value="ECO:0007669"/>
    <property type="project" value="UniProtKB-UniRule"/>
</dbReference>
<reference evidence="14" key="1">
    <citation type="submission" date="2019-01" db="EMBL/GenBank/DDBJ databases">
        <authorList>
            <consortium name="Genoscope - CEA"/>
            <person name="William W."/>
        </authorList>
    </citation>
    <scope>NUCLEOTIDE SEQUENCE</scope>
    <source>
        <strain evidence="14">CR-1</strain>
    </source>
</reference>
<dbReference type="EC" id="2.4.99.17" evidence="10 13"/>
<keyword evidence="5 13" id="KW-0808">Transferase</keyword>
<keyword evidence="4 13" id="KW-0963">Cytoplasm</keyword>
<comment type="subunit">
    <text evidence="3 13">Monomer.</text>
</comment>
<evidence type="ECO:0000256" key="12">
    <source>
        <dbReference type="ARBA" id="ARBA00076160"/>
    </source>
</evidence>
<name>A0A484HN92_9BACT</name>
<comment type="subcellular location">
    <subcellularLocation>
        <location evidence="1 13">Cytoplasm</location>
    </subcellularLocation>
</comment>
<dbReference type="InterPro" id="IPR042119">
    <property type="entry name" value="QueA_dom2"/>
</dbReference>
<dbReference type="Pfam" id="PF02547">
    <property type="entry name" value="Queuosine_synth"/>
    <property type="match status" value="1"/>
</dbReference>
<dbReference type="InterPro" id="IPR042118">
    <property type="entry name" value="QueA_dom1"/>
</dbReference>
<dbReference type="NCBIfam" id="NF001140">
    <property type="entry name" value="PRK00147.1"/>
    <property type="match status" value="1"/>
</dbReference>
<dbReference type="Gene3D" id="3.40.1780.10">
    <property type="entry name" value="QueA-like"/>
    <property type="match status" value="1"/>
</dbReference>
<dbReference type="Gene3D" id="2.40.10.240">
    <property type="entry name" value="QueA-like"/>
    <property type="match status" value="1"/>
</dbReference>
<dbReference type="InterPro" id="IPR036100">
    <property type="entry name" value="QueA_sf"/>
</dbReference>
<keyword evidence="6 13" id="KW-0949">S-adenosyl-L-methionine</keyword>